<dbReference type="PANTHER" id="PTHR12110:SF21">
    <property type="entry name" value="XYLOSE ISOMERASE-LIKE TIM BARREL DOMAIN-CONTAINING PROTEIN"/>
    <property type="match status" value="1"/>
</dbReference>
<dbReference type="PANTHER" id="PTHR12110">
    <property type="entry name" value="HYDROXYPYRUVATE ISOMERASE"/>
    <property type="match status" value="1"/>
</dbReference>
<reference evidence="3" key="1">
    <citation type="journal article" date="2019" name="Int. J. Syst. Evol. Microbiol.">
        <title>The Global Catalogue of Microorganisms (GCM) 10K type strain sequencing project: providing services to taxonomists for standard genome sequencing and annotation.</title>
        <authorList>
            <consortium name="The Broad Institute Genomics Platform"/>
            <consortium name="The Broad Institute Genome Sequencing Center for Infectious Disease"/>
            <person name="Wu L."/>
            <person name="Ma J."/>
        </authorList>
    </citation>
    <scope>NUCLEOTIDE SEQUENCE [LARGE SCALE GENOMIC DNA]</scope>
    <source>
        <strain evidence="3">KCTC 42082</strain>
    </source>
</reference>
<name>A0ABQ3FBI3_9GAMM</name>
<evidence type="ECO:0000313" key="2">
    <source>
        <dbReference type="EMBL" id="GHC16854.1"/>
    </source>
</evidence>
<dbReference type="InterPro" id="IPR014621">
    <property type="entry name" value="UCP036778_sugar_epimerase"/>
</dbReference>
<gene>
    <name evidence="2" type="primary">iolI</name>
    <name evidence="2" type="ORF">GCM10010082_04780</name>
</gene>
<dbReference type="Proteomes" id="UP000604243">
    <property type="component" value="Unassembled WGS sequence"/>
</dbReference>
<sequence length="275" mass="30750">MSGQTPRFALNHMICPSLSVHELMDGAVDLGLDAVELRNDVQENSILTLEQAQAAGELARERGIRILSINALYPFNIWNEERAEQAEKLAQLARACGAEALVLCPLVDADHGLNTQDSHAHVVKALKGLDPIFEHHDIRGLVEPLGFPISSLRTKQAAIEAIRELGLEHRFSVVHDTFHHRGADEQNYFPDMTGLVHISGVEDKAISFKDMLDDHRILIGPEDRLGNVEQIHDLLERGYTGYFSVEPFSRPVWDLEDPLGATRESIEYVRQALNQ</sequence>
<keyword evidence="3" id="KW-1185">Reference proteome</keyword>
<feature type="domain" description="Xylose isomerase-like TIM barrel" evidence="1">
    <location>
        <begin position="27"/>
        <end position="271"/>
    </location>
</feature>
<comment type="caution">
    <text evidence="2">The sequence shown here is derived from an EMBL/GenBank/DDBJ whole genome shotgun (WGS) entry which is preliminary data.</text>
</comment>
<evidence type="ECO:0000259" key="1">
    <source>
        <dbReference type="Pfam" id="PF01261"/>
    </source>
</evidence>
<dbReference type="Gene3D" id="3.20.20.150">
    <property type="entry name" value="Divalent-metal-dependent TIM barrel enzymes"/>
    <property type="match status" value="1"/>
</dbReference>
<dbReference type="SUPFAM" id="SSF51658">
    <property type="entry name" value="Xylose isomerase-like"/>
    <property type="match status" value="1"/>
</dbReference>
<dbReference type="InterPro" id="IPR013022">
    <property type="entry name" value="Xyl_isomerase-like_TIM-brl"/>
</dbReference>
<protein>
    <submittedName>
        <fullName evidence="2">IolI protein</fullName>
    </submittedName>
</protein>
<dbReference type="RefSeq" id="WP_189514742.1">
    <property type="nucleotide sequence ID" value="NZ_BMZM01000001.1"/>
</dbReference>
<evidence type="ECO:0000313" key="3">
    <source>
        <dbReference type="Proteomes" id="UP000604243"/>
    </source>
</evidence>
<accession>A0ABQ3FBI3</accession>
<dbReference type="InterPro" id="IPR050312">
    <property type="entry name" value="IolE/XylAMocC-like"/>
</dbReference>
<dbReference type="Pfam" id="PF01261">
    <property type="entry name" value="AP_endonuc_2"/>
    <property type="match status" value="1"/>
</dbReference>
<organism evidence="2 3">
    <name type="scientific">Kushneria pakistanensis</name>
    <dbReference type="NCBI Taxonomy" id="1508770"/>
    <lineage>
        <taxon>Bacteria</taxon>
        <taxon>Pseudomonadati</taxon>
        <taxon>Pseudomonadota</taxon>
        <taxon>Gammaproteobacteria</taxon>
        <taxon>Oceanospirillales</taxon>
        <taxon>Halomonadaceae</taxon>
        <taxon>Kushneria</taxon>
    </lineage>
</organism>
<dbReference type="InterPro" id="IPR036237">
    <property type="entry name" value="Xyl_isomerase-like_sf"/>
</dbReference>
<dbReference type="PIRSF" id="PIRSF036778">
    <property type="entry name" value="UCP036778"/>
    <property type="match status" value="1"/>
</dbReference>
<dbReference type="EMBL" id="BMZM01000001">
    <property type="protein sequence ID" value="GHC16854.1"/>
    <property type="molecule type" value="Genomic_DNA"/>
</dbReference>
<proteinExistence type="predicted"/>